<dbReference type="Proteomes" id="UP000195514">
    <property type="component" value="Chromosome I"/>
</dbReference>
<accession>A0A1Y6K2P1</accession>
<keyword evidence="1" id="KW-0812">Transmembrane</keyword>
<feature type="transmembrane region" description="Helical" evidence="1">
    <location>
        <begin position="72"/>
        <end position="93"/>
    </location>
</feature>
<name>A0A1Y6K2P1_9CHLR</name>
<dbReference type="KEGG" id="abat:CFX1CAM_0880"/>
<evidence type="ECO:0000313" key="3">
    <source>
        <dbReference type="EMBL" id="SMX53945.1"/>
    </source>
</evidence>
<feature type="transmembrane region" description="Helical" evidence="1">
    <location>
        <begin position="105"/>
        <end position="128"/>
    </location>
</feature>
<reference evidence="4" key="1">
    <citation type="submission" date="2017-05" db="EMBL/GenBank/DDBJ databases">
        <authorList>
            <person name="Kirkegaard R."/>
            <person name="Mcilroy J S."/>
        </authorList>
    </citation>
    <scope>NUCLEOTIDE SEQUENCE [LARGE SCALE GENOMIC DNA]</scope>
</reference>
<dbReference type="OrthoDB" id="2410059at2"/>
<feature type="domain" description="Zinc-ribbon" evidence="2">
    <location>
        <begin position="8"/>
        <end position="27"/>
    </location>
</feature>
<dbReference type="RefSeq" id="WP_087861849.1">
    <property type="nucleotide sequence ID" value="NZ_LT859958.1"/>
</dbReference>
<proteinExistence type="predicted"/>
<dbReference type="AlphaFoldDB" id="A0A1Y6K2P1"/>
<evidence type="ECO:0000256" key="1">
    <source>
        <dbReference type="SAM" id="Phobius"/>
    </source>
</evidence>
<gene>
    <name evidence="3" type="ORF">CFX1CAM_0880</name>
</gene>
<organism evidence="3 4">
    <name type="scientific">Candidatus Brevifilum fermentans</name>
    <dbReference type="NCBI Taxonomy" id="1986204"/>
    <lineage>
        <taxon>Bacteria</taxon>
        <taxon>Bacillati</taxon>
        <taxon>Chloroflexota</taxon>
        <taxon>Anaerolineae</taxon>
        <taxon>Anaerolineales</taxon>
        <taxon>Anaerolineaceae</taxon>
        <taxon>Candidatus Brevifilum</taxon>
    </lineage>
</organism>
<evidence type="ECO:0000259" key="2">
    <source>
        <dbReference type="Pfam" id="PF13240"/>
    </source>
</evidence>
<dbReference type="EMBL" id="LT859958">
    <property type="protein sequence ID" value="SMX53945.1"/>
    <property type="molecule type" value="Genomic_DNA"/>
</dbReference>
<sequence length="237" mass="26258">METIKAQCPKCGADLEEGSVFCENCGALVERAENLQSEYSNGDSLNQKNKKNPISWNANLPLITSSVVIKQLLFALVASNLCVLIFILTVDAFSGDLTLQRFLNYVLYTLIIFGSLSVLAALVMLVFYGNRYEYKFTLDETGITSETVGKTKKKNAIINFLLIFSGKPGPAGTGLLAASRQKEKIAWSKVDRIQTDANKLEIVLRRKGRAIMLIRCTPENYAEVLHRANEAVNAQKK</sequence>
<evidence type="ECO:0000313" key="4">
    <source>
        <dbReference type="Proteomes" id="UP000195514"/>
    </source>
</evidence>
<keyword evidence="1" id="KW-1133">Transmembrane helix</keyword>
<dbReference type="InterPro" id="IPR026870">
    <property type="entry name" value="Zinc_ribbon_dom"/>
</dbReference>
<dbReference type="Pfam" id="PF13240">
    <property type="entry name" value="Zn_Ribbon_1"/>
    <property type="match status" value="1"/>
</dbReference>
<keyword evidence="1" id="KW-0472">Membrane</keyword>
<protein>
    <recommendedName>
        <fullName evidence="2">Zinc-ribbon domain-containing protein</fullName>
    </recommendedName>
</protein>
<keyword evidence="4" id="KW-1185">Reference proteome</keyword>